<dbReference type="PANTHER" id="PTHR47424:SF4">
    <property type="entry name" value="ZN(II)2CYS6 TRANSCRIPTION FACTOR (EUROFUNG)"/>
    <property type="match status" value="1"/>
</dbReference>
<keyword evidence="1" id="KW-0805">Transcription regulation</keyword>
<evidence type="ECO:0000256" key="3">
    <source>
        <dbReference type="ARBA" id="ARBA00023242"/>
    </source>
</evidence>
<protein>
    <submittedName>
        <fullName evidence="4">Uncharacterized protein</fullName>
    </submittedName>
</protein>
<dbReference type="PANTHER" id="PTHR47424">
    <property type="entry name" value="REGULATORY PROTEIN GAL4"/>
    <property type="match status" value="1"/>
</dbReference>
<evidence type="ECO:0000256" key="1">
    <source>
        <dbReference type="ARBA" id="ARBA00023015"/>
    </source>
</evidence>
<accession>A0ABR3YIL2</accession>
<keyword evidence="2" id="KW-0804">Transcription</keyword>
<evidence type="ECO:0000313" key="5">
    <source>
        <dbReference type="Proteomes" id="UP001583186"/>
    </source>
</evidence>
<name>A0ABR3YIL2_9PEZI</name>
<keyword evidence="3" id="KW-0539">Nucleus</keyword>
<comment type="caution">
    <text evidence="4">The sequence shown here is derived from an EMBL/GenBank/DDBJ whole genome shotgun (WGS) entry which is preliminary data.</text>
</comment>
<proteinExistence type="predicted"/>
<dbReference type="CDD" id="cd12148">
    <property type="entry name" value="fungal_TF_MHR"/>
    <property type="match status" value="1"/>
</dbReference>
<organism evidence="4 5">
    <name type="scientific">Sporothrix stenoceras</name>
    <dbReference type="NCBI Taxonomy" id="5173"/>
    <lineage>
        <taxon>Eukaryota</taxon>
        <taxon>Fungi</taxon>
        <taxon>Dikarya</taxon>
        <taxon>Ascomycota</taxon>
        <taxon>Pezizomycotina</taxon>
        <taxon>Sordariomycetes</taxon>
        <taxon>Sordariomycetidae</taxon>
        <taxon>Ophiostomatales</taxon>
        <taxon>Ophiostomataceae</taxon>
        <taxon>Sporothrix</taxon>
    </lineage>
</organism>
<evidence type="ECO:0000313" key="4">
    <source>
        <dbReference type="EMBL" id="KAL1887984.1"/>
    </source>
</evidence>
<dbReference type="InterPro" id="IPR051127">
    <property type="entry name" value="Fungal_SecMet_Regulators"/>
</dbReference>
<keyword evidence="5" id="KW-1185">Reference proteome</keyword>
<sequence>MTASRLCLPQAIDDEYLTGAGEPPGEQPPGTIAIIGCYIEAVRLQDIIGQFLAPINHHLESGRASSWCVKGDLNLKTVLEIDRLLDDWRFNLPVHLRIETYQSGQGAELGQRQQRLMLLERQANVLTARFLHARLTLLRPGLSVLCAADAEHGPRTGSMDREMVIKAANMCLSATEALVDLLSSNMDPQADRLPAPWYNVFY</sequence>
<dbReference type="Proteomes" id="UP001583186">
    <property type="component" value="Unassembled WGS sequence"/>
</dbReference>
<gene>
    <name evidence="4" type="ORF">Sste5346_009866</name>
</gene>
<dbReference type="EMBL" id="JAWCUI010000103">
    <property type="protein sequence ID" value="KAL1887984.1"/>
    <property type="molecule type" value="Genomic_DNA"/>
</dbReference>
<evidence type="ECO:0000256" key="2">
    <source>
        <dbReference type="ARBA" id="ARBA00023163"/>
    </source>
</evidence>
<reference evidence="4 5" key="1">
    <citation type="journal article" date="2024" name="IMA Fungus">
        <title>IMA Genome - F19 : A genome assembly and annotation guide to empower mycologists, including annotated draft genome sequences of Ceratocystis pirilliformis, Diaporthe australafricana, Fusarium ophioides, Paecilomyces lecythidis, and Sporothrix stenoceras.</title>
        <authorList>
            <person name="Aylward J."/>
            <person name="Wilson A.M."/>
            <person name="Visagie C.M."/>
            <person name="Spraker J."/>
            <person name="Barnes I."/>
            <person name="Buitendag C."/>
            <person name="Ceriani C."/>
            <person name="Del Mar Angel L."/>
            <person name="du Plessis D."/>
            <person name="Fuchs T."/>
            <person name="Gasser K."/>
            <person name="Kramer D."/>
            <person name="Li W."/>
            <person name="Munsamy K."/>
            <person name="Piso A."/>
            <person name="Price J.L."/>
            <person name="Sonnekus B."/>
            <person name="Thomas C."/>
            <person name="van der Nest A."/>
            <person name="van Dijk A."/>
            <person name="van Heerden A."/>
            <person name="van Vuuren N."/>
            <person name="Yilmaz N."/>
            <person name="Duong T.A."/>
            <person name="van der Merwe N.A."/>
            <person name="Wingfield M.J."/>
            <person name="Wingfield B.D."/>
        </authorList>
    </citation>
    <scope>NUCLEOTIDE SEQUENCE [LARGE SCALE GENOMIC DNA]</scope>
    <source>
        <strain evidence="4 5">CMW 5346</strain>
    </source>
</reference>